<keyword evidence="4" id="KW-1185">Reference proteome</keyword>
<dbReference type="GO" id="GO:0072330">
    <property type="term" value="P:monocarboxylic acid biosynthetic process"/>
    <property type="evidence" value="ECO:0007669"/>
    <property type="project" value="UniProtKB-ARBA"/>
</dbReference>
<dbReference type="GO" id="GO:0016787">
    <property type="term" value="F:hydrolase activity"/>
    <property type="evidence" value="ECO:0007669"/>
    <property type="project" value="UniProtKB-KW"/>
</dbReference>
<evidence type="ECO:0000313" key="3">
    <source>
        <dbReference type="EMBL" id="KAJ5538605.1"/>
    </source>
</evidence>
<gene>
    <name evidence="3" type="ORF">N7494_008084</name>
</gene>
<organism evidence="3 4">
    <name type="scientific">Penicillium frequentans</name>
    <dbReference type="NCBI Taxonomy" id="3151616"/>
    <lineage>
        <taxon>Eukaryota</taxon>
        <taxon>Fungi</taxon>
        <taxon>Dikarya</taxon>
        <taxon>Ascomycota</taxon>
        <taxon>Pezizomycotina</taxon>
        <taxon>Eurotiomycetes</taxon>
        <taxon>Eurotiomycetidae</taxon>
        <taxon>Eurotiales</taxon>
        <taxon>Aspergillaceae</taxon>
        <taxon>Penicillium</taxon>
    </lineage>
</organism>
<proteinExistence type="predicted"/>
<dbReference type="Proteomes" id="UP001220324">
    <property type="component" value="Unassembled WGS sequence"/>
</dbReference>
<dbReference type="InterPro" id="IPR005645">
    <property type="entry name" value="FSH-like_dom"/>
</dbReference>
<evidence type="ECO:0000256" key="1">
    <source>
        <dbReference type="ARBA" id="ARBA00022801"/>
    </source>
</evidence>
<dbReference type="GO" id="GO:0005634">
    <property type="term" value="C:nucleus"/>
    <property type="evidence" value="ECO:0007669"/>
    <property type="project" value="TreeGrafter"/>
</dbReference>
<comment type="caution">
    <text evidence="3">The sequence shown here is derived from an EMBL/GenBank/DDBJ whole genome shotgun (WGS) entry which is preliminary data.</text>
</comment>
<evidence type="ECO:0000259" key="2">
    <source>
        <dbReference type="Pfam" id="PF03959"/>
    </source>
</evidence>
<dbReference type="InterPro" id="IPR050593">
    <property type="entry name" value="LovG"/>
</dbReference>
<dbReference type="GO" id="GO:0005737">
    <property type="term" value="C:cytoplasm"/>
    <property type="evidence" value="ECO:0007669"/>
    <property type="project" value="TreeGrafter"/>
</dbReference>
<evidence type="ECO:0000313" key="4">
    <source>
        <dbReference type="Proteomes" id="UP001220324"/>
    </source>
</evidence>
<feature type="domain" description="Serine hydrolase" evidence="2">
    <location>
        <begin position="16"/>
        <end position="91"/>
    </location>
</feature>
<keyword evidence="1" id="KW-0378">Hydrolase</keyword>
<dbReference type="Pfam" id="PF03959">
    <property type="entry name" value="FSH1"/>
    <property type="match status" value="1"/>
</dbReference>
<dbReference type="Gene3D" id="3.40.50.1820">
    <property type="entry name" value="alpha/beta hydrolase"/>
    <property type="match status" value="1"/>
</dbReference>
<sequence>MLTKSADLELAPYFPDEDEGYAYFNPSDPKSLTTTLDNLEAFILSEGPFDAILAFSHGAQLAATYLVERGKSRSSPGAGGIQFAIFFSGEFHIRPPLALEFWPQWRR</sequence>
<dbReference type="EMBL" id="JAQIZZ010000006">
    <property type="protein sequence ID" value="KAJ5538605.1"/>
    <property type="molecule type" value="Genomic_DNA"/>
</dbReference>
<accession>A0AAD6CUA9</accession>
<dbReference type="AlphaFoldDB" id="A0AAD6CUA9"/>
<dbReference type="GO" id="GO:0017000">
    <property type="term" value="P:antibiotic biosynthetic process"/>
    <property type="evidence" value="ECO:0007669"/>
    <property type="project" value="UniProtKB-ARBA"/>
</dbReference>
<protein>
    <recommendedName>
        <fullName evidence="2">Serine hydrolase domain-containing protein</fullName>
    </recommendedName>
</protein>
<reference evidence="3 4" key="1">
    <citation type="journal article" date="2023" name="IMA Fungus">
        <title>Comparative genomic study of the Penicillium genus elucidates a diverse pangenome and 15 lateral gene transfer events.</title>
        <authorList>
            <person name="Petersen C."/>
            <person name="Sorensen T."/>
            <person name="Nielsen M.R."/>
            <person name="Sondergaard T.E."/>
            <person name="Sorensen J.L."/>
            <person name="Fitzpatrick D.A."/>
            <person name="Frisvad J.C."/>
            <person name="Nielsen K.L."/>
        </authorList>
    </citation>
    <scope>NUCLEOTIDE SEQUENCE [LARGE SCALE GENOMIC DNA]</scope>
    <source>
        <strain evidence="3 4">IBT 35679</strain>
    </source>
</reference>
<dbReference type="InterPro" id="IPR029058">
    <property type="entry name" value="AB_hydrolase_fold"/>
</dbReference>
<name>A0AAD6CUA9_9EURO</name>
<dbReference type="PANTHER" id="PTHR48070:SF6">
    <property type="entry name" value="ESTERASE OVCA2"/>
    <property type="match status" value="1"/>
</dbReference>
<dbReference type="PANTHER" id="PTHR48070">
    <property type="entry name" value="ESTERASE OVCA2"/>
    <property type="match status" value="1"/>
</dbReference>